<dbReference type="Pfam" id="PF00270">
    <property type="entry name" value="DEAD"/>
    <property type="match status" value="1"/>
</dbReference>
<proteinExistence type="inferred from homology"/>
<evidence type="ECO:0000256" key="3">
    <source>
        <dbReference type="ARBA" id="ARBA00022840"/>
    </source>
</evidence>
<sequence>MSTKKRKCKGNSSETVEGFNVFRNSASVVQSSGEVQADDESIELNKKKNKKEKNRQLKQDVIFRKRHNIHVSGFNVPSPLQNFDELKKRYNCPLYLFCNLMELGFKLPTPIQRQAIPVLLYGCECFECAPIDSGKTLAFVCPMFMKLKDLERGGIRVAILSRGRDFAFGIGRAFNSDLPHASDLGGRRFLGGLCLDVGGSFLAHEHWA</sequence>
<feature type="region of interest" description="Disordered" evidence="5">
    <location>
        <begin position="31"/>
        <end position="57"/>
    </location>
</feature>
<dbReference type="GO" id="GO:0005524">
    <property type="term" value="F:ATP binding"/>
    <property type="evidence" value="ECO:0007669"/>
    <property type="project" value="UniProtKB-UniRule"/>
</dbReference>
<dbReference type="SUPFAM" id="SSF52540">
    <property type="entry name" value="P-loop containing nucleoside triphosphate hydrolases"/>
    <property type="match status" value="1"/>
</dbReference>
<dbReference type="PANTHER" id="PTHR24031">
    <property type="entry name" value="RNA HELICASE"/>
    <property type="match status" value="1"/>
</dbReference>
<evidence type="ECO:0000259" key="6">
    <source>
        <dbReference type="Pfam" id="PF00270"/>
    </source>
</evidence>
<dbReference type="InterPro" id="IPR011545">
    <property type="entry name" value="DEAD/DEAH_box_helicase_dom"/>
</dbReference>
<comment type="function">
    <text evidence="4">RNA helicase.</text>
</comment>
<evidence type="ECO:0000256" key="4">
    <source>
        <dbReference type="RuleBase" id="RU365068"/>
    </source>
</evidence>
<dbReference type="GO" id="GO:0003724">
    <property type="term" value="F:RNA helicase activity"/>
    <property type="evidence" value="ECO:0007669"/>
    <property type="project" value="UniProtKB-EC"/>
</dbReference>
<dbReference type="Proteomes" id="UP001374584">
    <property type="component" value="Unassembled WGS sequence"/>
</dbReference>
<evidence type="ECO:0000256" key="2">
    <source>
        <dbReference type="ARBA" id="ARBA00022801"/>
    </source>
</evidence>
<comment type="catalytic activity">
    <reaction evidence="4">
        <text>ATP + H2O = ADP + phosphate + H(+)</text>
        <dbReference type="Rhea" id="RHEA:13065"/>
        <dbReference type="ChEBI" id="CHEBI:15377"/>
        <dbReference type="ChEBI" id="CHEBI:15378"/>
        <dbReference type="ChEBI" id="CHEBI:30616"/>
        <dbReference type="ChEBI" id="CHEBI:43474"/>
        <dbReference type="ChEBI" id="CHEBI:456216"/>
        <dbReference type="EC" id="3.6.4.13"/>
    </reaction>
</comment>
<organism evidence="7 8">
    <name type="scientific">Phaseolus coccineus</name>
    <name type="common">Scarlet runner bean</name>
    <name type="synonym">Phaseolus multiflorus</name>
    <dbReference type="NCBI Taxonomy" id="3886"/>
    <lineage>
        <taxon>Eukaryota</taxon>
        <taxon>Viridiplantae</taxon>
        <taxon>Streptophyta</taxon>
        <taxon>Embryophyta</taxon>
        <taxon>Tracheophyta</taxon>
        <taxon>Spermatophyta</taxon>
        <taxon>Magnoliopsida</taxon>
        <taxon>eudicotyledons</taxon>
        <taxon>Gunneridae</taxon>
        <taxon>Pentapetalae</taxon>
        <taxon>rosids</taxon>
        <taxon>fabids</taxon>
        <taxon>Fabales</taxon>
        <taxon>Fabaceae</taxon>
        <taxon>Papilionoideae</taxon>
        <taxon>50 kb inversion clade</taxon>
        <taxon>NPAAA clade</taxon>
        <taxon>indigoferoid/millettioid clade</taxon>
        <taxon>Phaseoleae</taxon>
        <taxon>Phaseolus</taxon>
    </lineage>
</organism>
<keyword evidence="4" id="KW-0347">Helicase</keyword>
<accession>A0AAN9NCM6</accession>
<keyword evidence="4" id="KW-0694">RNA-binding</keyword>
<dbReference type="AlphaFoldDB" id="A0AAN9NCM6"/>
<comment type="similarity">
    <text evidence="4">Belongs to the DEAD box helicase family.</text>
</comment>
<protein>
    <recommendedName>
        <fullName evidence="4">ATP-dependent RNA helicase</fullName>
        <ecNumber evidence="4">3.6.4.13</ecNumber>
    </recommendedName>
</protein>
<evidence type="ECO:0000313" key="7">
    <source>
        <dbReference type="EMBL" id="KAK7367993.1"/>
    </source>
</evidence>
<comment type="domain">
    <text evidence="4">The Q motif is unique to and characteristic of the DEAD box family of RNA helicases and controls ATP binding and hydrolysis.</text>
</comment>
<dbReference type="InterPro" id="IPR027417">
    <property type="entry name" value="P-loop_NTPase"/>
</dbReference>
<feature type="domain" description="DEAD/DEAH-box helicase" evidence="6">
    <location>
        <begin position="109"/>
        <end position="167"/>
    </location>
</feature>
<comment type="caution">
    <text evidence="7">The sequence shown here is derived from an EMBL/GenBank/DDBJ whole genome shotgun (WGS) entry which is preliminary data.</text>
</comment>
<dbReference type="Gene3D" id="3.40.50.300">
    <property type="entry name" value="P-loop containing nucleotide triphosphate hydrolases"/>
    <property type="match status" value="1"/>
</dbReference>
<dbReference type="EC" id="3.6.4.13" evidence="4"/>
<dbReference type="GO" id="GO:0003723">
    <property type="term" value="F:RNA binding"/>
    <property type="evidence" value="ECO:0007669"/>
    <property type="project" value="UniProtKB-UniRule"/>
</dbReference>
<keyword evidence="2 4" id="KW-0378">Hydrolase</keyword>
<evidence type="ECO:0000256" key="1">
    <source>
        <dbReference type="ARBA" id="ARBA00022741"/>
    </source>
</evidence>
<keyword evidence="3 4" id="KW-0067">ATP-binding</keyword>
<keyword evidence="1 4" id="KW-0547">Nucleotide-binding</keyword>
<name>A0AAN9NCM6_PHACN</name>
<keyword evidence="8" id="KW-1185">Reference proteome</keyword>
<dbReference type="EMBL" id="JAYMYR010000004">
    <property type="protein sequence ID" value="KAK7367993.1"/>
    <property type="molecule type" value="Genomic_DNA"/>
</dbReference>
<evidence type="ECO:0000313" key="8">
    <source>
        <dbReference type="Proteomes" id="UP001374584"/>
    </source>
</evidence>
<gene>
    <name evidence="7" type="ORF">VNO80_10015</name>
</gene>
<dbReference type="GO" id="GO:0016787">
    <property type="term" value="F:hydrolase activity"/>
    <property type="evidence" value="ECO:0007669"/>
    <property type="project" value="UniProtKB-KW"/>
</dbReference>
<evidence type="ECO:0000256" key="5">
    <source>
        <dbReference type="SAM" id="MobiDB-lite"/>
    </source>
</evidence>
<reference evidence="7 8" key="1">
    <citation type="submission" date="2024-01" db="EMBL/GenBank/DDBJ databases">
        <title>The genomes of 5 underutilized Papilionoideae crops provide insights into root nodulation and disease resistanc.</title>
        <authorList>
            <person name="Jiang F."/>
        </authorList>
    </citation>
    <scope>NUCLEOTIDE SEQUENCE [LARGE SCALE GENOMIC DNA]</scope>
    <source>
        <strain evidence="7">JINMINGXINNONG_FW02</strain>
        <tissue evidence="7">Leaves</tissue>
    </source>
</reference>